<dbReference type="EMBL" id="LAZR01018869">
    <property type="protein sequence ID" value="KKL94656.1"/>
    <property type="molecule type" value="Genomic_DNA"/>
</dbReference>
<dbReference type="AlphaFoldDB" id="A0A0F9GVH0"/>
<protein>
    <submittedName>
        <fullName evidence="1">Uncharacterized protein</fullName>
    </submittedName>
</protein>
<proteinExistence type="predicted"/>
<accession>A0A0F9GVH0</accession>
<reference evidence="1" key="1">
    <citation type="journal article" date="2015" name="Nature">
        <title>Complex archaea that bridge the gap between prokaryotes and eukaryotes.</title>
        <authorList>
            <person name="Spang A."/>
            <person name="Saw J.H."/>
            <person name="Jorgensen S.L."/>
            <person name="Zaremba-Niedzwiedzka K."/>
            <person name="Martijn J."/>
            <person name="Lind A.E."/>
            <person name="van Eijk R."/>
            <person name="Schleper C."/>
            <person name="Guy L."/>
            <person name="Ettema T.J."/>
        </authorList>
    </citation>
    <scope>NUCLEOTIDE SEQUENCE</scope>
</reference>
<organism evidence="1">
    <name type="scientific">marine sediment metagenome</name>
    <dbReference type="NCBI Taxonomy" id="412755"/>
    <lineage>
        <taxon>unclassified sequences</taxon>
        <taxon>metagenomes</taxon>
        <taxon>ecological metagenomes</taxon>
    </lineage>
</organism>
<evidence type="ECO:0000313" key="1">
    <source>
        <dbReference type="EMBL" id="KKL94656.1"/>
    </source>
</evidence>
<sequence length="83" mass="8975">MPVKTTRCRELKLTLDDAAQDGIAVSCKAGRVLLDRHCIEGDSYGKPCGYYGEGTALTLGEMRERLGLNPRSGEPTYANSLPS</sequence>
<comment type="caution">
    <text evidence="1">The sequence shown here is derived from an EMBL/GenBank/DDBJ whole genome shotgun (WGS) entry which is preliminary data.</text>
</comment>
<gene>
    <name evidence="1" type="ORF">LCGC14_1862470</name>
</gene>
<name>A0A0F9GVH0_9ZZZZ</name>